<feature type="domain" description="Uracil-DNA glycosylase-like" evidence="8">
    <location>
        <begin position="25"/>
        <end position="181"/>
    </location>
</feature>
<dbReference type="AlphaFoldDB" id="A0A0T5XA38"/>
<dbReference type="GO" id="GO:0006281">
    <property type="term" value="P:DNA repair"/>
    <property type="evidence" value="ECO:0007669"/>
    <property type="project" value="UniProtKB-KW"/>
</dbReference>
<keyword evidence="5" id="KW-0408">Iron</keyword>
<keyword evidence="2" id="KW-0479">Metal-binding</keyword>
<evidence type="ECO:0000256" key="2">
    <source>
        <dbReference type="ARBA" id="ARBA00022723"/>
    </source>
</evidence>
<keyword evidence="1" id="KW-0004">4Fe-4S</keyword>
<accession>A0A0T5XA38</accession>
<gene>
    <name evidence="9" type="ORF">HMPREF1705_04524</name>
</gene>
<evidence type="ECO:0000313" key="10">
    <source>
        <dbReference type="Proteomes" id="UP000005273"/>
    </source>
</evidence>
<dbReference type="OrthoDB" id="5290748at2"/>
<dbReference type="PANTHER" id="PTHR33693">
    <property type="entry name" value="TYPE-5 URACIL-DNA GLYCOSYLASE"/>
    <property type="match status" value="1"/>
</dbReference>
<dbReference type="GO" id="GO:0097506">
    <property type="term" value="F:deaminated base DNA N-glycosylase activity"/>
    <property type="evidence" value="ECO:0007669"/>
    <property type="project" value="UniProtKB-ARBA"/>
</dbReference>
<reference evidence="10" key="1">
    <citation type="submission" date="2012-09" db="EMBL/GenBank/DDBJ databases">
        <authorList>
            <person name="Weinstock G."/>
            <person name="Sodergren E."/>
            <person name="Clifton S."/>
            <person name="Fulton L."/>
            <person name="Fulton B."/>
            <person name="Courtney L."/>
            <person name="Fronick C."/>
            <person name="Harrison M."/>
            <person name="Strong C."/>
            <person name="Farmer C."/>
            <person name="Delehaunty K."/>
            <person name="Markovic C."/>
            <person name="Hall O."/>
            <person name="Minx P."/>
            <person name="Tomlinson C."/>
            <person name="Mitreva M."/>
            <person name="Nelson J."/>
            <person name="Hou S."/>
            <person name="Wollam A."/>
            <person name="Pepin K.H."/>
            <person name="Johnson M."/>
            <person name="Bhonagiri V."/>
            <person name="Nash W.E."/>
            <person name="Suruliraj S."/>
            <person name="Warren W."/>
            <person name="Chinwalla A."/>
            <person name="Mardis E.R."/>
            <person name="Wilson R.K."/>
        </authorList>
    </citation>
    <scope>NUCLEOTIDE SEQUENCE [LARGE SCALE GENOMIC DNA]</scope>
    <source>
        <strain evidence="10">OS1</strain>
    </source>
</reference>
<dbReference type="Gene3D" id="3.40.470.10">
    <property type="entry name" value="Uracil-DNA glycosylase-like domain"/>
    <property type="match status" value="1"/>
</dbReference>
<evidence type="ECO:0000259" key="8">
    <source>
        <dbReference type="SMART" id="SM00986"/>
    </source>
</evidence>
<dbReference type="eggNOG" id="COG1573">
    <property type="taxonomic scope" value="Bacteria"/>
</dbReference>
<dbReference type="InterPro" id="IPR051536">
    <property type="entry name" value="UDG_Type-4/5"/>
</dbReference>
<evidence type="ECO:0000256" key="4">
    <source>
        <dbReference type="ARBA" id="ARBA00022801"/>
    </source>
</evidence>
<evidence type="ECO:0000313" key="9">
    <source>
        <dbReference type="EMBL" id="KRT35256.1"/>
    </source>
</evidence>
<dbReference type="EMBL" id="ACJX03000001">
    <property type="protein sequence ID" value="KRT35256.1"/>
    <property type="molecule type" value="Genomic_DNA"/>
</dbReference>
<dbReference type="GO" id="GO:0051539">
    <property type="term" value="F:4 iron, 4 sulfur cluster binding"/>
    <property type="evidence" value="ECO:0007669"/>
    <property type="project" value="UniProtKB-KW"/>
</dbReference>
<evidence type="ECO:0000256" key="7">
    <source>
        <dbReference type="ARBA" id="ARBA00023204"/>
    </source>
</evidence>
<name>A0A0T5XA38_9BACT</name>
<dbReference type="STRING" id="592015.HMPREF1705_04524"/>
<comment type="caution">
    <text evidence="9">The sequence shown here is derived from an EMBL/GenBank/DDBJ whole genome shotgun (WGS) entry which is preliminary data.</text>
</comment>
<sequence>MKLLESQIMSCERCDLALKRKRAIPGEGPLGARVFLLGQAPFDAEEMNGRPFWGVTGAFLRYFLGRAGVNFYECWRTNLLKCPLPRYGRPKWRQIDACLPYLKEEIECVRPKVIVPLGKWALKGLFALFGLPRPEKNSSIPSLFGKPLGVGEYVLFPLPHPASLVYRSALWGQTVQMFDLFGLFYQTISGGDLPDE</sequence>
<evidence type="ECO:0000256" key="1">
    <source>
        <dbReference type="ARBA" id="ARBA00022485"/>
    </source>
</evidence>
<proteinExistence type="predicted"/>
<dbReference type="PANTHER" id="PTHR33693:SF1">
    <property type="entry name" value="TYPE-4 URACIL-DNA GLYCOSYLASE"/>
    <property type="match status" value="1"/>
</dbReference>
<evidence type="ECO:0000256" key="5">
    <source>
        <dbReference type="ARBA" id="ARBA00023004"/>
    </source>
</evidence>
<keyword evidence="10" id="KW-1185">Reference proteome</keyword>
<organism evidence="9 10">
    <name type="scientific">Acetomicrobium hydrogeniformans ATCC BAA-1850</name>
    <dbReference type="NCBI Taxonomy" id="592015"/>
    <lineage>
        <taxon>Bacteria</taxon>
        <taxon>Thermotogati</taxon>
        <taxon>Synergistota</taxon>
        <taxon>Synergistia</taxon>
        <taxon>Synergistales</taxon>
        <taxon>Acetomicrobiaceae</taxon>
        <taxon>Acetomicrobium</taxon>
    </lineage>
</organism>
<dbReference type="InterPro" id="IPR036895">
    <property type="entry name" value="Uracil-DNA_glycosylase-like_sf"/>
</dbReference>
<dbReference type="Proteomes" id="UP000005273">
    <property type="component" value="Unassembled WGS sequence"/>
</dbReference>
<dbReference type="SMART" id="SM00987">
    <property type="entry name" value="UreE_C"/>
    <property type="match status" value="1"/>
</dbReference>
<keyword evidence="7" id="KW-0234">DNA repair</keyword>
<dbReference type="GO" id="GO:0046872">
    <property type="term" value="F:metal ion binding"/>
    <property type="evidence" value="ECO:0007669"/>
    <property type="project" value="UniProtKB-KW"/>
</dbReference>
<dbReference type="SMART" id="SM00986">
    <property type="entry name" value="UDG"/>
    <property type="match status" value="1"/>
</dbReference>
<keyword evidence="3" id="KW-0227">DNA damage</keyword>
<evidence type="ECO:0000256" key="6">
    <source>
        <dbReference type="ARBA" id="ARBA00023014"/>
    </source>
</evidence>
<protein>
    <submittedName>
        <fullName evidence="9">Uracil-DNA glycosylase, family 4</fullName>
    </submittedName>
</protein>
<dbReference type="Pfam" id="PF03167">
    <property type="entry name" value="UDG"/>
    <property type="match status" value="1"/>
</dbReference>
<dbReference type="InterPro" id="IPR005122">
    <property type="entry name" value="Uracil-DNA_glycosylase-like"/>
</dbReference>
<dbReference type="CDD" id="cd10030">
    <property type="entry name" value="UDG-F4_TTUDGA_SPO1dp_like"/>
    <property type="match status" value="1"/>
</dbReference>
<keyword evidence="6" id="KW-0411">Iron-sulfur</keyword>
<keyword evidence="4" id="KW-0378">Hydrolase</keyword>
<dbReference type="SUPFAM" id="SSF52141">
    <property type="entry name" value="Uracil-DNA glycosylase-like"/>
    <property type="match status" value="1"/>
</dbReference>
<evidence type="ECO:0000256" key="3">
    <source>
        <dbReference type="ARBA" id="ARBA00022763"/>
    </source>
</evidence>